<feature type="transmembrane region" description="Helical" evidence="6">
    <location>
        <begin position="233"/>
        <end position="253"/>
    </location>
</feature>
<comment type="subcellular location">
    <subcellularLocation>
        <location evidence="1">Cell membrane</location>
        <topology evidence="1">Multi-pass membrane protein</topology>
    </subcellularLocation>
</comment>
<feature type="transmembrane region" description="Helical" evidence="6">
    <location>
        <begin position="185"/>
        <end position="204"/>
    </location>
</feature>
<feature type="transmembrane region" description="Helical" evidence="6">
    <location>
        <begin position="386"/>
        <end position="406"/>
    </location>
</feature>
<dbReference type="eggNOG" id="COG2244">
    <property type="taxonomic scope" value="Bacteria"/>
</dbReference>
<feature type="transmembrane region" description="Helical" evidence="6">
    <location>
        <begin position="284"/>
        <end position="301"/>
    </location>
</feature>
<comment type="caution">
    <text evidence="7">The sequence shown here is derived from an EMBL/GenBank/DDBJ whole genome shotgun (WGS) entry which is preliminary data.</text>
</comment>
<dbReference type="EMBL" id="AZEX01000052">
    <property type="protein sequence ID" value="KRL59269.1"/>
    <property type="molecule type" value="Genomic_DNA"/>
</dbReference>
<evidence type="ECO:0000256" key="4">
    <source>
        <dbReference type="ARBA" id="ARBA00022989"/>
    </source>
</evidence>
<feature type="transmembrane region" description="Helical" evidence="6">
    <location>
        <begin position="51"/>
        <end position="68"/>
    </location>
</feature>
<dbReference type="PATRIC" id="fig|1423747.3.peg.1795"/>
<name>A0A0R1RZ20_9LACO</name>
<dbReference type="AlphaFoldDB" id="A0A0R1RZ20"/>
<feature type="transmembrane region" description="Helical" evidence="6">
    <location>
        <begin position="451"/>
        <end position="473"/>
    </location>
</feature>
<evidence type="ECO:0000313" key="8">
    <source>
        <dbReference type="Proteomes" id="UP000051264"/>
    </source>
</evidence>
<accession>A0A0R1RZ20</accession>
<feature type="transmembrane region" description="Helical" evidence="6">
    <location>
        <begin position="361"/>
        <end position="379"/>
    </location>
</feature>
<dbReference type="PIRSF" id="PIRSF038958">
    <property type="entry name" value="PG_synth_SpoVB"/>
    <property type="match status" value="1"/>
</dbReference>
<dbReference type="PANTHER" id="PTHR30250">
    <property type="entry name" value="PST FAMILY PREDICTED COLANIC ACID TRANSPORTER"/>
    <property type="match status" value="1"/>
</dbReference>
<dbReference type="InterPro" id="IPR002797">
    <property type="entry name" value="Polysacc_synth"/>
</dbReference>
<dbReference type="OrthoDB" id="9775950at2"/>
<keyword evidence="3 6" id="KW-0812">Transmembrane</keyword>
<evidence type="ECO:0000313" key="7">
    <source>
        <dbReference type="EMBL" id="KRL59269.1"/>
    </source>
</evidence>
<dbReference type="STRING" id="1423747.FC69_GL001766"/>
<feature type="transmembrane region" description="Helical" evidence="6">
    <location>
        <begin position="119"/>
        <end position="139"/>
    </location>
</feature>
<organism evidence="7 8">
    <name type="scientific">Latilactobacillus fuchuensis DSM 14340 = JCM 11249</name>
    <dbReference type="NCBI Taxonomy" id="1423747"/>
    <lineage>
        <taxon>Bacteria</taxon>
        <taxon>Bacillati</taxon>
        <taxon>Bacillota</taxon>
        <taxon>Bacilli</taxon>
        <taxon>Lactobacillales</taxon>
        <taxon>Lactobacillaceae</taxon>
        <taxon>Latilactobacillus</taxon>
    </lineage>
</organism>
<feature type="transmembrane region" description="Helical" evidence="6">
    <location>
        <begin position="160"/>
        <end position="179"/>
    </location>
</feature>
<keyword evidence="5 6" id="KW-0472">Membrane</keyword>
<feature type="transmembrane region" description="Helical" evidence="6">
    <location>
        <begin position="412"/>
        <end position="431"/>
    </location>
</feature>
<dbReference type="InterPro" id="IPR024923">
    <property type="entry name" value="PG_synth_SpoVB"/>
</dbReference>
<dbReference type="RefSeq" id="WP_025083879.1">
    <property type="nucleotide sequence ID" value="NZ_AZEX01000052.1"/>
</dbReference>
<feature type="transmembrane region" description="Helical" evidence="6">
    <location>
        <begin position="89"/>
        <end position="107"/>
    </location>
</feature>
<dbReference type="Pfam" id="PF01943">
    <property type="entry name" value="Polysacc_synt"/>
    <property type="match status" value="1"/>
</dbReference>
<gene>
    <name evidence="7" type="ORF">FC69_GL001766</name>
</gene>
<protein>
    <submittedName>
        <fullName evidence="7">Uncharacterized protein</fullName>
    </submittedName>
</protein>
<dbReference type="Proteomes" id="UP000051264">
    <property type="component" value="Unassembled WGS sequence"/>
</dbReference>
<keyword evidence="4 6" id="KW-1133">Transmembrane helix</keyword>
<evidence type="ECO:0000256" key="3">
    <source>
        <dbReference type="ARBA" id="ARBA00022692"/>
    </source>
</evidence>
<evidence type="ECO:0000256" key="5">
    <source>
        <dbReference type="ARBA" id="ARBA00023136"/>
    </source>
</evidence>
<proteinExistence type="predicted"/>
<feature type="transmembrane region" description="Helical" evidence="6">
    <location>
        <begin position="322"/>
        <end position="341"/>
    </location>
</feature>
<reference evidence="7 8" key="1">
    <citation type="journal article" date="2015" name="Genome Announc.">
        <title>Expanding the biotechnology potential of lactobacilli through comparative genomics of 213 strains and associated genera.</title>
        <authorList>
            <person name="Sun Z."/>
            <person name="Harris H.M."/>
            <person name="McCann A."/>
            <person name="Guo C."/>
            <person name="Argimon S."/>
            <person name="Zhang W."/>
            <person name="Yang X."/>
            <person name="Jeffery I.B."/>
            <person name="Cooney J.C."/>
            <person name="Kagawa T.F."/>
            <person name="Liu W."/>
            <person name="Song Y."/>
            <person name="Salvetti E."/>
            <person name="Wrobel A."/>
            <person name="Rasinkangas P."/>
            <person name="Parkhill J."/>
            <person name="Rea M.C."/>
            <person name="O'Sullivan O."/>
            <person name="Ritari J."/>
            <person name="Douillard F.P."/>
            <person name="Paul Ross R."/>
            <person name="Yang R."/>
            <person name="Briner A.E."/>
            <person name="Felis G.E."/>
            <person name="de Vos W.M."/>
            <person name="Barrangou R."/>
            <person name="Klaenhammer T.R."/>
            <person name="Caufield P.W."/>
            <person name="Cui Y."/>
            <person name="Zhang H."/>
            <person name="O'Toole P.W."/>
        </authorList>
    </citation>
    <scope>NUCLEOTIDE SEQUENCE [LARGE SCALE GENOMIC DNA]</scope>
    <source>
        <strain evidence="7 8">DSM 14340</strain>
    </source>
</reference>
<evidence type="ECO:0000256" key="2">
    <source>
        <dbReference type="ARBA" id="ARBA00022475"/>
    </source>
</evidence>
<keyword evidence="2" id="KW-1003">Cell membrane</keyword>
<dbReference type="InterPro" id="IPR050833">
    <property type="entry name" value="Poly_Biosynth_Transport"/>
</dbReference>
<evidence type="ECO:0000256" key="1">
    <source>
        <dbReference type="ARBA" id="ARBA00004651"/>
    </source>
</evidence>
<dbReference type="PANTHER" id="PTHR30250:SF29">
    <property type="entry name" value="POLYSACCHARIDE BIOSYNTHESIS PROTEIN C-TERMINAL DOMAIN-CONTAINING PROTEIN"/>
    <property type="match status" value="1"/>
</dbReference>
<dbReference type="CDD" id="cd13124">
    <property type="entry name" value="MATE_SpoVB_like"/>
    <property type="match status" value="1"/>
</dbReference>
<dbReference type="GO" id="GO:0005886">
    <property type="term" value="C:plasma membrane"/>
    <property type="evidence" value="ECO:0007669"/>
    <property type="project" value="UniProtKB-SubCell"/>
</dbReference>
<feature type="transmembrane region" description="Helical" evidence="6">
    <location>
        <begin position="479"/>
        <end position="499"/>
    </location>
</feature>
<evidence type="ECO:0000256" key="6">
    <source>
        <dbReference type="SAM" id="Phobius"/>
    </source>
</evidence>
<sequence length="527" mass="57700">MQNKQMQNLMKGAVVLSIASFIAKVLSAVYRIPLQNMVGNTGFYVYQQIYPIYGIGMTFALSGFPVYISKLVAEQTEPAEQTKILRQSFALLGIFGAAIFIYLQIKAPAIAGAMADPALAPLIEMVSFMFLLMPFLAVTRGYFQGIFNMIPTATSQVAEQLVRVVVIILAAWLSLKLHWSVYEMGTWAMTGAFFGGLVATISLLKPAERAFVWRGPVTKGIDWQSYKMLAKKLLIEGGSICLFASLIVLLQLIDSFTVKKGLVLGGLTDAAAKNLKGVYDRAQPLVQLGLVISMAFSSTLIPSLSQARQRQQDQQFRQVAEALIHISLGLSAAAATGLMVLMPQVNVFLFGDADGNRALVWYMLSIAIIALINACNSVLQSLDQFYKTTIALLVGIVVKIVINQWLVQHFQIAGASLGTVISLGVVLYLVLRQSPELVKNALAPKRFTFKLLLICGMMWLAVKIALNITHFGLMTRGAAIMSTGVGITVGVLVFVGLALRWQLFTIREWLTIPGGRQLLRLSKKIKR</sequence>